<reference evidence="4" key="1">
    <citation type="submission" date="2025-08" db="UniProtKB">
        <authorList>
            <consortium name="RefSeq"/>
        </authorList>
    </citation>
    <scope>IDENTIFICATION</scope>
</reference>
<sequence>MGAVKLSCLLSFLLFTQTSKLINGFRIFDNDGVQNILVFKNEPVPIQCQADMPISYCGFVHPSGKRFSSSSVTNAKCEVKINASDADVGEWKCHIGIQSVRVEMMKKIEVRVVGEVAAVQANVTSLHGKPVTLACVTTKGLVPLSYCRFEPPNGSPFSIDASVNATNPILNKYYFPANKSLDRGDCAVTIRKVRYEDVGQWTCGAGFDDGQEHIAQIIVEVEGLYTMSTASVTGITLGGILVAGIIGILGYVAWKRRWVLGSRREEVEEIEVQEMGQQNPEATAQRRVPVITVQSPSTTGRSESTSP</sequence>
<organism evidence="4">
    <name type="scientific">Papilio xuthus</name>
    <name type="common">Asian swallowtail butterfly</name>
    <dbReference type="NCBI Taxonomy" id="66420"/>
    <lineage>
        <taxon>Eukaryota</taxon>
        <taxon>Metazoa</taxon>
        <taxon>Ecdysozoa</taxon>
        <taxon>Arthropoda</taxon>
        <taxon>Hexapoda</taxon>
        <taxon>Insecta</taxon>
        <taxon>Pterygota</taxon>
        <taxon>Neoptera</taxon>
        <taxon>Endopterygota</taxon>
        <taxon>Lepidoptera</taxon>
        <taxon>Glossata</taxon>
        <taxon>Ditrysia</taxon>
        <taxon>Papilionoidea</taxon>
        <taxon>Papilionidae</taxon>
        <taxon>Papilioninae</taxon>
        <taxon>Papilio</taxon>
    </lineage>
</organism>
<dbReference type="InterPro" id="IPR036179">
    <property type="entry name" value="Ig-like_dom_sf"/>
</dbReference>
<evidence type="ECO:0000256" key="2">
    <source>
        <dbReference type="SAM" id="Phobius"/>
    </source>
</evidence>
<feature type="transmembrane region" description="Helical" evidence="2">
    <location>
        <begin position="234"/>
        <end position="254"/>
    </location>
</feature>
<dbReference type="GeneID" id="106113487"/>
<dbReference type="SUPFAM" id="SSF48726">
    <property type="entry name" value="Immunoglobulin"/>
    <property type="match status" value="1"/>
</dbReference>
<evidence type="ECO:0000256" key="3">
    <source>
        <dbReference type="SAM" id="SignalP"/>
    </source>
</evidence>
<keyword evidence="3" id="KW-0732">Signal</keyword>
<proteinExistence type="predicted"/>
<protein>
    <submittedName>
        <fullName evidence="4">Uncharacterized protein LOC106113487</fullName>
    </submittedName>
</protein>
<keyword evidence="2" id="KW-0812">Transmembrane</keyword>
<evidence type="ECO:0000313" key="4">
    <source>
        <dbReference type="RefSeq" id="XP_013161739.1"/>
    </source>
</evidence>
<dbReference type="RefSeq" id="XP_013161739.1">
    <property type="nucleotide sequence ID" value="XM_013306285.1"/>
</dbReference>
<dbReference type="InterPro" id="IPR013783">
    <property type="entry name" value="Ig-like_fold"/>
</dbReference>
<dbReference type="KEGG" id="pxu:106113487"/>
<dbReference type="Proteomes" id="UP000694872">
    <property type="component" value="Unplaced"/>
</dbReference>
<dbReference type="Gene3D" id="2.60.40.10">
    <property type="entry name" value="Immunoglobulins"/>
    <property type="match status" value="1"/>
</dbReference>
<feature type="compositionally biased region" description="Polar residues" evidence="1">
    <location>
        <begin position="292"/>
        <end position="307"/>
    </location>
</feature>
<dbReference type="AlphaFoldDB" id="A0AAJ6YZ18"/>
<accession>A0AAJ6YZ18</accession>
<feature type="chain" id="PRO_5042531192" evidence="3">
    <location>
        <begin position="25"/>
        <end position="307"/>
    </location>
</feature>
<keyword evidence="2" id="KW-0472">Membrane</keyword>
<name>A0AAJ6YZ18_PAPXU</name>
<gene>
    <name evidence="4" type="primary">LOC106113487</name>
</gene>
<feature type="region of interest" description="Disordered" evidence="1">
    <location>
        <begin position="271"/>
        <end position="307"/>
    </location>
</feature>
<feature type="signal peptide" evidence="3">
    <location>
        <begin position="1"/>
        <end position="24"/>
    </location>
</feature>
<keyword evidence="2" id="KW-1133">Transmembrane helix</keyword>
<evidence type="ECO:0000256" key="1">
    <source>
        <dbReference type="SAM" id="MobiDB-lite"/>
    </source>
</evidence>